<accession>N4TY05</accession>
<evidence type="ECO:0000256" key="1">
    <source>
        <dbReference type="ARBA" id="ARBA00009053"/>
    </source>
</evidence>
<evidence type="ECO:0000256" key="3">
    <source>
        <dbReference type="ARBA" id="ARBA00023125"/>
    </source>
</evidence>
<protein>
    <submittedName>
        <fullName evidence="6">Transcriptional activator HAP3</fullName>
    </submittedName>
</protein>
<feature type="domain" description="Transcription factor CBF/NF-Y/archaeal histone" evidence="5">
    <location>
        <begin position="10"/>
        <end position="48"/>
    </location>
</feature>
<gene>
    <name evidence="6" type="ORF">FOC1_g10001240</name>
</gene>
<reference evidence="7" key="2">
    <citation type="journal article" date="2014" name="PLoS ONE">
        <title>Genome and Transcriptome Analysis of the Fungal Pathogen Fusarium oxysporum f. sp. cubense Causing Banana Vascular Wilt Disease.</title>
        <authorList>
            <person name="Guo L."/>
            <person name="Han L."/>
            <person name="Yang L."/>
            <person name="Zeng H."/>
            <person name="Fan D."/>
            <person name="Zhu Y."/>
            <person name="Feng Y."/>
            <person name="Wang G."/>
            <person name="Peng C."/>
            <person name="Jiang X."/>
            <person name="Zhou D."/>
            <person name="Ni P."/>
            <person name="Liang C."/>
            <person name="Liu L."/>
            <person name="Wang J."/>
            <person name="Mao C."/>
            <person name="Fang X."/>
            <person name="Peng M."/>
            <person name="Huang J."/>
        </authorList>
    </citation>
    <scope>NUCLEOTIDE SEQUENCE [LARGE SCALE GENOMIC DNA]</scope>
    <source>
        <strain evidence="7">race 1</strain>
    </source>
</reference>
<evidence type="ECO:0000256" key="4">
    <source>
        <dbReference type="ARBA" id="ARBA00023163"/>
    </source>
</evidence>
<dbReference type="OrthoDB" id="386949at2759"/>
<sequence>MPALTTTNVALVIRIMRLALPDDAKLAKDAQECMQECVSEFVSFITSEVTGDDILMALKQLGFENYGEALGVYLSKLRDR</sequence>
<dbReference type="PRINTS" id="PR00615">
    <property type="entry name" value="CCAATSUBUNTA"/>
</dbReference>
<dbReference type="InterPro" id="IPR009072">
    <property type="entry name" value="Histone-fold"/>
</dbReference>
<comment type="similarity">
    <text evidence="1">Belongs to the NFYB/HAP3 subunit family.</text>
</comment>
<evidence type="ECO:0000313" key="6">
    <source>
        <dbReference type="EMBL" id="ENH67769.1"/>
    </source>
</evidence>
<organism evidence="6 7">
    <name type="scientific">Fusarium oxysporum f. sp. cubense (strain race 1)</name>
    <name type="common">Panama disease fungus</name>
    <dbReference type="NCBI Taxonomy" id="1229664"/>
    <lineage>
        <taxon>Eukaryota</taxon>
        <taxon>Fungi</taxon>
        <taxon>Dikarya</taxon>
        <taxon>Ascomycota</taxon>
        <taxon>Pezizomycotina</taxon>
        <taxon>Sordariomycetes</taxon>
        <taxon>Hypocreomycetidae</taxon>
        <taxon>Hypocreales</taxon>
        <taxon>Nectriaceae</taxon>
        <taxon>Fusarium</taxon>
        <taxon>Fusarium oxysporum species complex</taxon>
    </lineage>
</organism>
<dbReference type="Proteomes" id="UP000016928">
    <property type="component" value="Unassembled WGS sequence"/>
</dbReference>
<dbReference type="HOGENOM" id="CLU_066247_12_4_1"/>
<proteinExistence type="inferred from homology"/>
<dbReference type="InterPro" id="IPR027113">
    <property type="entry name" value="Transc_fact_NFYB/HAP3"/>
</dbReference>
<name>N4TY05_FUSC1</name>
<dbReference type="InterPro" id="IPR003958">
    <property type="entry name" value="CBFA_NFYB_domain"/>
</dbReference>
<dbReference type="STRING" id="1229664.N4TY05"/>
<keyword evidence="3" id="KW-0238">DNA-binding</keyword>
<dbReference type="Gene3D" id="1.10.20.10">
    <property type="entry name" value="Histone, subunit A"/>
    <property type="match status" value="1"/>
</dbReference>
<dbReference type="Pfam" id="PF00808">
    <property type="entry name" value="CBFD_NFYB_HMF"/>
    <property type="match status" value="1"/>
</dbReference>
<evidence type="ECO:0000259" key="5">
    <source>
        <dbReference type="Pfam" id="PF00808"/>
    </source>
</evidence>
<dbReference type="GO" id="GO:0016602">
    <property type="term" value="C:CCAAT-binding factor complex"/>
    <property type="evidence" value="ECO:0007669"/>
    <property type="project" value="InterPro"/>
</dbReference>
<dbReference type="CDD" id="cd22907">
    <property type="entry name" value="HFD_NFYB"/>
    <property type="match status" value="1"/>
</dbReference>
<keyword evidence="4" id="KW-0804">Transcription</keyword>
<dbReference type="GO" id="GO:0001228">
    <property type="term" value="F:DNA-binding transcription activator activity, RNA polymerase II-specific"/>
    <property type="evidence" value="ECO:0007669"/>
    <property type="project" value="InterPro"/>
</dbReference>
<dbReference type="AlphaFoldDB" id="N4TY05"/>
<reference evidence="7" key="1">
    <citation type="submission" date="2012-09" db="EMBL/GenBank/DDBJ databases">
        <title>Genome sequencing and comparative transcriptomics of race 1 and race 4 of banana pathogen: Fusarium oxysporum f. sp. cubense.</title>
        <authorList>
            <person name="Fang X."/>
            <person name="Huang J."/>
        </authorList>
    </citation>
    <scope>NUCLEOTIDE SEQUENCE [LARGE SCALE GENOMIC DNA]</scope>
    <source>
        <strain evidence="7">race 1</strain>
    </source>
</reference>
<dbReference type="VEuPathDB" id="FungiDB:FOC1_g10001240"/>
<evidence type="ECO:0000313" key="7">
    <source>
        <dbReference type="Proteomes" id="UP000016928"/>
    </source>
</evidence>
<evidence type="ECO:0000256" key="2">
    <source>
        <dbReference type="ARBA" id="ARBA00023015"/>
    </source>
</evidence>
<dbReference type="SUPFAM" id="SSF47113">
    <property type="entry name" value="Histone-fold"/>
    <property type="match status" value="1"/>
</dbReference>
<dbReference type="GO" id="GO:0046982">
    <property type="term" value="F:protein heterodimerization activity"/>
    <property type="evidence" value="ECO:0007669"/>
    <property type="project" value="InterPro"/>
</dbReference>
<dbReference type="EMBL" id="KB730311">
    <property type="protein sequence ID" value="ENH67769.1"/>
    <property type="molecule type" value="Genomic_DNA"/>
</dbReference>
<keyword evidence="2" id="KW-0805">Transcription regulation</keyword>
<dbReference type="PANTHER" id="PTHR11064">
    <property type="entry name" value="CCAAT-BINDING TRANSCRIPTION FACTOR-RELATED"/>
    <property type="match status" value="1"/>
</dbReference>
<dbReference type="GO" id="GO:0000978">
    <property type="term" value="F:RNA polymerase II cis-regulatory region sequence-specific DNA binding"/>
    <property type="evidence" value="ECO:0007669"/>
    <property type="project" value="TreeGrafter"/>
</dbReference>
<dbReference type="OMA" id="XDEDEER"/>
<dbReference type="PANTHER" id="PTHR11064:SF9">
    <property type="entry name" value="NUCLEAR TRANSCRIPTION FACTOR Y SUBUNIT BETA"/>
    <property type="match status" value="1"/>
</dbReference>